<evidence type="ECO:0000313" key="1">
    <source>
        <dbReference type="EMBL" id="BBI64018.1"/>
    </source>
</evidence>
<dbReference type="Gene3D" id="3.40.50.2000">
    <property type="entry name" value="Glycogen Phosphorylase B"/>
    <property type="match status" value="1"/>
</dbReference>
<name>A0A455UI60_9GAMM</name>
<proteinExistence type="predicted"/>
<dbReference type="Proteomes" id="UP000320231">
    <property type="component" value="Chromosome"/>
</dbReference>
<gene>
    <name evidence="1" type="ORF">HSBAA_53240</name>
</gene>
<dbReference type="SUPFAM" id="SSF53756">
    <property type="entry name" value="UDP-Glycosyltransferase/glycogen phosphorylase"/>
    <property type="match status" value="1"/>
</dbReference>
<evidence type="ECO:0000313" key="2">
    <source>
        <dbReference type="Proteomes" id="UP000320231"/>
    </source>
</evidence>
<protein>
    <submittedName>
        <fullName evidence="1">Uncharacterized protein</fullName>
    </submittedName>
</protein>
<reference evidence="1 2" key="1">
    <citation type="journal article" date="2019" name="Microbiol. Resour. Announc.">
        <title>Complete Genome Sequence of Halomonas sulfidaeris Strain Esulfide1 Isolated from a Metal Sulfide Rock at a Depth of 2,200 Meters, Obtained Using Nanopore Sequencing.</title>
        <authorList>
            <person name="Saito M."/>
            <person name="Nishigata A."/>
            <person name="Galipon J."/>
            <person name="Arakawa K."/>
        </authorList>
    </citation>
    <scope>NUCLEOTIDE SEQUENCE [LARGE SCALE GENOMIC DNA]</scope>
    <source>
        <strain evidence="1 2">ATCC BAA-803</strain>
    </source>
</reference>
<organism evidence="1 2">
    <name type="scientific">Vreelandella sulfidaeris</name>
    <dbReference type="NCBI Taxonomy" id="115553"/>
    <lineage>
        <taxon>Bacteria</taxon>
        <taxon>Pseudomonadati</taxon>
        <taxon>Pseudomonadota</taxon>
        <taxon>Gammaproteobacteria</taxon>
        <taxon>Oceanospirillales</taxon>
        <taxon>Halomonadaceae</taxon>
        <taxon>Vreelandella</taxon>
    </lineage>
</organism>
<accession>A0A455UI60</accession>
<dbReference type="EMBL" id="AP019514">
    <property type="protein sequence ID" value="BBI64018.1"/>
    <property type="molecule type" value="Genomic_DNA"/>
</dbReference>
<dbReference type="KEGG" id="hsr:HSBAA_53240"/>
<sequence>MSHYAVIAPPLYSHVKALQALAIQLIERGHQITFVQQFEARPCLTIRVSAFIRWVKRALPRAAWSTLWHLLPVPLAWDFSG</sequence>
<dbReference type="AlphaFoldDB" id="A0A455UI60"/>